<keyword evidence="5" id="KW-1185">Reference proteome</keyword>
<dbReference type="AlphaFoldDB" id="A0A168I1Q8"/>
<dbReference type="GO" id="GO:0001671">
    <property type="term" value="F:ATPase activator activity"/>
    <property type="evidence" value="ECO:0007669"/>
    <property type="project" value="InterPro"/>
</dbReference>
<comment type="caution">
    <text evidence="4">The sequence shown here is derived from an EMBL/GenBank/DDBJ whole genome shotgun (WGS) entry which is preliminary data.</text>
</comment>
<dbReference type="SUPFAM" id="SSF46565">
    <property type="entry name" value="Chaperone J-domain"/>
    <property type="match status" value="1"/>
</dbReference>
<dbReference type="SUPFAM" id="SSF47144">
    <property type="entry name" value="HSC20 (HSCB), C-terminal oligomerisation domain"/>
    <property type="match status" value="1"/>
</dbReference>
<comment type="similarity">
    <text evidence="1">Belongs to the HscB family.</text>
</comment>
<dbReference type="PANTHER" id="PTHR14021">
    <property type="entry name" value="IRON-SULFUR CLUSTER CO-CHAPERONE PROTEIN HSCB"/>
    <property type="match status" value="1"/>
</dbReference>
<dbReference type="GO" id="GO:0051259">
    <property type="term" value="P:protein complex oligomerization"/>
    <property type="evidence" value="ECO:0007669"/>
    <property type="project" value="InterPro"/>
</dbReference>
<organism evidence="4 5">
    <name type="scientific">Mucor lusitanicus CBS 277.49</name>
    <dbReference type="NCBI Taxonomy" id="747725"/>
    <lineage>
        <taxon>Eukaryota</taxon>
        <taxon>Fungi</taxon>
        <taxon>Fungi incertae sedis</taxon>
        <taxon>Mucoromycota</taxon>
        <taxon>Mucoromycotina</taxon>
        <taxon>Mucoromycetes</taxon>
        <taxon>Mucorales</taxon>
        <taxon>Mucorineae</taxon>
        <taxon>Mucoraceae</taxon>
        <taxon>Mucor</taxon>
    </lineage>
</organism>
<dbReference type="InterPro" id="IPR004640">
    <property type="entry name" value="HscB"/>
</dbReference>
<evidence type="ECO:0000313" key="4">
    <source>
        <dbReference type="EMBL" id="OAC99443.1"/>
    </source>
</evidence>
<dbReference type="InterPro" id="IPR036869">
    <property type="entry name" value="J_dom_sf"/>
</dbReference>
<dbReference type="NCBIfam" id="TIGR00714">
    <property type="entry name" value="hscB"/>
    <property type="match status" value="1"/>
</dbReference>
<dbReference type="GO" id="GO:0044571">
    <property type="term" value="P:[2Fe-2S] cluster assembly"/>
    <property type="evidence" value="ECO:0007669"/>
    <property type="project" value="InterPro"/>
</dbReference>
<dbReference type="Proteomes" id="UP000077051">
    <property type="component" value="Unassembled WGS sequence"/>
</dbReference>
<accession>A0A168I1Q8</accession>
<dbReference type="InterPro" id="IPR036386">
    <property type="entry name" value="HscB_C_sf"/>
</dbReference>
<proteinExistence type="inferred from homology"/>
<keyword evidence="2" id="KW-0143">Chaperone</keyword>
<dbReference type="Gene3D" id="1.20.1280.20">
    <property type="entry name" value="HscB, C-terminal domain"/>
    <property type="match status" value="1"/>
</dbReference>
<gene>
    <name evidence="4" type="ORF">MUCCIDRAFT_157216</name>
</gene>
<evidence type="ECO:0000256" key="1">
    <source>
        <dbReference type="ARBA" id="ARBA00010476"/>
    </source>
</evidence>
<dbReference type="VEuPathDB" id="FungiDB:MUCCIDRAFT_157216"/>
<feature type="domain" description="Co-chaperone HscB C-terminal oligomerisation" evidence="3">
    <location>
        <begin position="68"/>
        <end position="138"/>
    </location>
</feature>
<evidence type="ECO:0000313" key="5">
    <source>
        <dbReference type="Proteomes" id="UP000077051"/>
    </source>
</evidence>
<dbReference type="InterPro" id="IPR009073">
    <property type="entry name" value="HscB_oligo_C"/>
</dbReference>
<dbReference type="GO" id="GO:0005739">
    <property type="term" value="C:mitochondrion"/>
    <property type="evidence" value="ECO:0007669"/>
    <property type="project" value="TreeGrafter"/>
</dbReference>
<sequence length="143" mass="16683">MRRQFLMLQQKAHPDSFSQAPKRELDYAQLQSSVINKAYHTLKDPLSRAQYLLKEQGIQVNEGDSLSDPELLMEVMEFREELEEAQSEADIKPLKARNDEKYAETVHKLKAAFEKKDYESAKDLAIELQYLNSIKTAILEWHQ</sequence>
<dbReference type="PANTHER" id="PTHR14021:SF15">
    <property type="entry name" value="IRON-SULFUR CLUSTER CO-CHAPERONE PROTEIN HSCB"/>
    <property type="match status" value="1"/>
</dbReference>
<evidence type="ECO:0000256" key="2">
    <source>
        <dbReference type="ARBA" id="ARBA00023186"/>
    </source>
</evidence>
<dbReference type="GO" id="GO:0051087">
    <property type="term" value="F:protein-folding chaperone binding"/>
    <property type="evidence" value="ECO:0007669"/>
    <property type="project" value="InterPro"/>
</dbReference>
<reference evidence="4 5" key="1">
    <citation type="submission" date="2015-06" db="EMBL/GenBank/DDBJ databases">
        <title>Expansion of signal transduction pathways in fungi by whole-genome duplication.</title>
        <authorList>
            <consortium name="DOE Joint Genome Institute"/>
            <person name="Corrochano L.M."/>
            <person name="Kuo A."/>
            <person name="Marcet-Houben M."/>
            <person name="Polaino S."/>
            <person name="Salamov A."/>
            <person name="Villalobos J.M."/>
            <person name="Alvarez M.I."/>
            <person name="Avalos J."/>
            <person name="Benito E.P."/>
            <person name="Benoit I."/>
            <person name="Burger G."/>
            <person name="Camino L.P."/>
            <person name="Canovas D."/>
            <person name="Cerda-Olmedo E."/>
            <person name="Cheng J.-F."/>
            <person name="Dominguez A."/>
            <person name="Elias M."/>
            <person name="Eslava A.P."/>
            <person name="Glaser F."/>
            <person name="Grimwood J."/>
            <person name="Gutierrez G."/>
            <person name="Heitman J."/>
            <person name="Henrissat B."/>
            <person name="Iturriaga E.A."/>
            <person name="Lang B.F."/>
            <person name="Lavin J.L."/>
            <person name="Lee S."/>
            <person name="Li W."/>
            <person name="Lindquist E."/>
            <person name="Lopez-Garcia S."/>
            <person name="Luque E.M."/>
            <person name="Marcos A.T."/>
            <person name="Martin J."/>
            <person name="Mccluskey K."/>
            <person name="Medina H.R."/>
            <person name="Miralles-Duran A."/>
            <person name="Miyazaki A."/>
            <person name="Munoz-Torres E."/>
            <person name="Oguiza J.A."/>
            <person name="Ohm R."/>
            <person name="Olmedo M."/>
            <person name="Orejas M."/>
            <person name="Ortiz-Castellanos L."/>
            <person name="Pisabarro A.G."/>
            <person name="Rodriguez-Romero J."/>
            <person name="Ruiz-Herrera J."/>
            <person name="Ruiz-Vazquez R."/>
            <person name="Sanz C."/>
            <person name="Schackwitz W."/>
            <person name="Schmutz J."/>
            <person name="Shahriari M."/>
            <person name="Shelest E."/>
            <person name="Silva-Franco F."/>
            <person name="Soanes D."/>
            <person name="Syed K."/>
            <person name="Tagua V.G."/>
            <person name="Talbot N.J."/>
            <person name="Thon M."/>
            <person name="De Vries R.P."/>
            <person name="Wiebenga A."/>
            <person name="Yadav J.S."/>
            <person name="Braun E.L."/>
            <person name="Baker S."/>
            <person name="Garre V."/>
            <person name="Horwitz B."/>
            <person name="Torres-Martinez S."/>
            <person name="Idnurm A."/>
            <person name="Herrera-Estrella A."/>
            <person name="Gabaldon T."/>
            <person name="Grigoriev I.V."/>
        </authorList>
    </citation>
    <scope>NUCLEOTIDE SEQUENCE [LARGE SCALE GENOMIC DNA]</scope>
    <source>
        <strain evidence="4 5">CBS 277.49</strain>
    </source>
</reference>
<protein>
    <recommendedName>
        <fullName evidence="3">Co-chaperone HscB C-terminal oligomerisation domain-containing protein</fullName>
    </recommendedName>
</protein>
<name>A0A168I1Q8_MUCCL</name>
<dbReference type="Gene3D" id="1.10.287.110">
    <property type="entry name" value="DnaJ domain"/>
    <property type="match status" value="1"/>
</dbReference>
<dbReference type="EMBL" id="AMYB01000008">
    <property type="protein sequence ID" value="OAC99443.1"/>
    <property type="molecule type" value="Genomic_DNA"/>
</dbReference>
<dbReference type="Pfam" id="PF07743">
    <property type="entry name" value="HSCB_C"/>
    <property type="match status" value="1"/>
</dbReference>
<dbReference type="STRING" id="747725.A0A168I1Q8"/>
<dbReference type="OrthoDB" id="448954at2759"/>
<evidence type="ECO:0000259" key="3">
    <source>
        <dbReference type="Pfam" id="PF07743"/>
    </source>
</evidence>